<keyword evidence="1" id="KW-0812">Transmembrane</keyword>
<evidence type="ECO:0000256" key="1">
    <source>
        <dbReference type="SAM" id="Phobius"/>
    </source>
</evidence>
<name>A0A5N7B791_9EURO</name>
<feature type="transmembrane region" description="Helical" evidence="1">
    <location>
        <begin position="12"/>
        <end position="30"/>
    </location>
</feature>
<dbReference type="AlphaFoldDB" id="A0A5N7B791"/>
<accession>A0A5N7B791</accession>
<evidence type="ECO:0000313" key="3">
    <source>
        <dbReference type="Proteomes" id="UP000326198"/>
    </source>
</evidence>
<keyword evidence="1" id="KW-1133">Transmembrane helix</keyword>
<organism evidence="2 3">
    <name type="scientific">Aspergillus bertholletiae</name>
    <dbReference type="NCBI Taxonomy" id="1226010"/>
    <lineage>
        <taxon>Eukaryota</taxon>
        <taxon>Fungi</taxon>
        <taxon>Dikarya</taxon>
        <taxon>Ascomycota</taxon>
        <taxon>Pezizomycotina</taxon>
        <taxon>Eurotiomycetes</taxon>
        <taxon>Eurotiomycetidae</taxon>
        <taxon>Eurotiales</taxon>
        <taxon>Aspergillaceae</taxon>
        <taxon>Aspergillus</taxon>
        <taxon>Aspergillus subgen. Circumdati</taxon>
    </lineage>
</organism>
<dbReference type="Proteomes" id="UP000326198">
    <property type="component" value="Unassembled WGS sequence"/>
</dbReference>
<reference evidence="2 3" key="1">
    <citation type="submission" date="2019-04" db="EMBL/GenBank/DDBJ databases">
        <title>Friends and foes A comparative genomics studyof 23 Aspergillus species from section Flavi.</title>
        <authorList>
            <consortium name="DOE Joint Genome Institute"/>
            <person name="Kjaerbolling I."/>
            <person name="Vesth T."/>
            <person name="Frisvad J.C."/>
            <person name="Nybo J.L."/>
            <person name="Theobald S."/>
            <person name="Kildgaard S."/>
            <person name="Isbrandt T."/>
            <person name="Kuo A."/>
            <person name="Sato A."/>
            <person name="Lyhne E.K."/>
            <person name="Kogle M.E."/>
            <person name="Wiebenga A."/>
            <person name="Kun R.S."/>
            <person name="Lubbers R.J."/>
            <person name="Makela M.R."/>
            <person name="Barry K."/>
            <person name="Chovatia M."/>
            <person name="Clum A."/>
            <person name="Daum C."/>
            <person name="Haridas S."/>
            <person name="He G."/>
            <person name="LaButti K."/>
            <person name="Lipzen A."/>
            <person name="Mondo S."/>
            <person name="Riley R."/>
            <person name="Salamov A."/>
            <person name="Simmons B.A."/>
            <person name="Magnuson J.K."/>
            <person name="Henrissat B."/>
            <person name="Mortensen U.H."/>
            <person name="Larsen T.O."/>
            <person name="Devries R.P."/>
            <person name="Grigoriev I.V."/>
            <person name="Machida M."/>
            <person name="Baker S.E."/>
            <person name="Andersen M.R."/>
        </authorList>
    </citation>
    <scope>NUCLEOTIDE SEQUENCE [LARGE SCALE GENOMIC DNA]</scope>
    <source>
        <strain evidence="2 3">IBT 29228</strain>
    </source>
</reference>
<proteinExistence type="predicted"/>
<protein>
    <submittedName>
        <fullName evidence="2">Uncharacterized protein</fullName>
    </submittedName>
</protein>
<keyword evidence="3" id="KW-1185">Reference proteome</keyword>
<dbReference type="EMBL" id="ML736223">
    <property type="protein sequence ID" value="KAE8377460.1"/>
    <property type="molecule type" value="Genomic_DNA"/>
</dbReference>
<sequence length="55" mass="6544">MRLHACEQRFYVIYCTFGYIIQVLTVYHYIQFSYVLRSLQSGCSWKALDSPDESL</sequence>
<gene>
    <name evidence="2" type="ORF">BDV26DRAFT_263615</name>
</gene>
<keyword evidence="1" id="KW-0472">Membrane</keyword>
<evidence type="ECO:0000313" key="2">
    <source>
        <dbReference type="EMBL" id="KAE8377460.1"/>
    </source>
</evidence>